<dbReference type="SMART" id="SM00822">
    <property type="entry name" value="PKS_KR"/>
    <property type="match status" value="1"/>
</dbReference>
<dbReference type="GO" id="GO:0031177">
    <property type="term" value="F:phosphopantetheine binding"/>
    <property type="evidence" value="ECO:0007669"/>
    <property type="project" value="InterPro"/>
</dbReference>
<keyword evidence="19" id="KW-1185">Reference proteome</keyword>
<reference evidence="18" key="1">
    <citation type="submission" date="2021-03" db="EMBL/GenBank/DDBJ databases">
        <authorList>
            <person name="Wang G."/>
        </authorList>
    </citation>
    <scope>NUCLEOTIDE SEQUENCE</scope>
    <source>
        <strain evidence="18">KCTC 12899</strain>
    </source>
</reference>
<dbReference type="Pfam" id="PF22621">
    <property type="entry name" value="CurL-like_PKS_C"/>
    <property type="match status" value="1"/>
</dbReference>
<dbReference type="InterPro" id="IPR020806">
    <property type="entry name" value="PKS_PP-bd"/>
</dbReference>
<dbReference type="RefSeq" id="WP_207859128.1">
    <property type="nucleotide sequence ID" value="NZ_JAFREP010000010.1"/>
</dbReference>
<feature type="domain" description="Carrier" evidence="15">
    <location>
        <begin position="1692"/>
        <end position="1767"/>
    </location>
</feature>
<feature type="region of interest" description="N-terminal hotdog fold" evidence="13">
    <location>
        <begin position="2377"/>
        <end position="2497"/>
    </location>
</feature>
<dbReference type="InterPro" id="IPR036736">
    <property type="entry name" value="ACP-like_sf"/>
</dbReference>
<dbReference type="Pfam" id="PF02801">
    <property type="entry name" value="Ketoacyl-synt_C"/>
    <property type="match status" value="4"/>
</dbReference>
<sequence>MNPAEQLARIQQAMRAGNVGTCTQQQLERISRDLKNTTPRGQGPSCAPAAGTPRAVAQPAQKPARTGPELIAIIGCAGFLPQSASVRAFWQALDADRALIETIPATRFDWRTMFAPGEKSDSRWGGFVPNPRAFDPHFFGILPADAELMDPRQRLLFTAVYQTLEDAGYAPTQLKQSRTGVFVALEDNDYAHLLAEQGLHGQGPDQSACLLPNRLSYHFDWRGPSEVVDTMCSGAAVALHRAVCGLRLGQMDTAVVAAANVILRPEPFITLSRLGHMSPEPTVRSFGADARGHVRAEAAISLLLKPLSRAEADGDHIYALIRNTAVNYNGRGGTSMAAPNPSAHADVIRDCYRGAAVDVRRIGYIEAQGMGNPVADLAEWRATNRALRDLAAEQGVTLPAGNCRVGTLKPMTGHMEAASALGALLKIIRTFHTDTAHQIRDLVTPHPDLDCDGTPCRLLQETESWPEQEQPRLAGLHAYGTGGNNAHILVEEYRAPQRAAAKVATWVAPLSAAGEGALDQRVADLKHFLTEEKGVNPADLAFTLQHGRTHMEYRAAFIAPSRAALIATMDAYLAGDPTVRAEAASHQAWRQAVPPTAAQRAESVRRLPLPVYGFETQDYWFDQKTPSTASQTTHQGGGEIRVRDYLVAKLAELLRLPPEHIKTDKHLHDYGIDSLKGTDLIRGLEKTFGCRIQGRDLLAHPAVNDLAAFVAGQASVAPASLLEAAPAAAEEPRAFPLSANQRGLWLLQKQDPHQTAYNFPLGLRLCHRIEVARFRQACAFLLAQHPILSHTFTEQDGTLVQRANPAAPVPLQQEDLSHLNADQVQALLRERARIPFDLAEDLPIRCFLFQRDSEWIVLLVLHHIVTDGFSIPTLYATLLDAYQSLLRGDTPDPVRSADQTFQAYVAREETLLAGNAGTLLRDWWHQQLAGRWPRLNLASEQPHPDSAATRGAVHQVTLGPESARALTLFARAARVNPAPLFLALLQTLLYRTSGQKDLVVGMPARSRPEGFENTIGYFTNLLPIRAHGFAGRSFSNLLQQTQLAVLDALDHEALPFPEIVRGLAVERHDLGPIFQVLFEYQNFFSEDDLDQLQARYPEMKPEFLTDLHQEGEAPLTLEVVRGTAGFLLNFKYDPALFSEARIQRFAEHYRAVAEAVVADPGQPLEALPLFSAAERQERAAWNPAETAYPRRGVHELFADQAARRPDAPALQCGETELSYATLNRRTDQLAGYLQTLGVKAGTRVAVCIGRSEQVVVAMLAVLKAGGAYVPLDPNFPENRLTYMLEDSDALMVLTEARHRAKVTELLQTQIPVLALDTEWPLITAANRPPAPVLSGADHPAYVIYTSGSSGQPKGVIIPHRALTNFLCSMAETPGITAGDRLLAVTTVSFDIAGLELFLPLIRGAVCLLCPEGIAADAEQLKNEIARSKPTLMQATPTTWSMLFHAGWRNAERVRLLCGGEPLPESLRRRFLAADSEVWNVYGPTETTIWSSLARLREEGPIHIGTPLANTEIFILGHHLAEMPAGAAGELCIAGDGLADGYHNRPDLTADRFVPHPFRAGQRLYRTGDLARRLPDGSLEHLGRMDFQVKVRGYRIEPAEIEARLAQHPGVRECVVVAREDQGSSHLVAWYQPAETAPDSRALAAHLAADLPAYMIPALFLPRARLPRTNNGKTDRKALMECPLVAVEESTSPQTEPLEQAVLAIWRAVLPVPVNSTDEGFFEMGGDSYRAVLLAERISETFAIHFTTTDLFRHTSVRAMAKHIAACRPAVPTAPAPPVVAVENVKPHRPNRENDSLAVIGISCHFPDAADHHQFWQNLRAGHDSARFLNPAELRAAGVDEALINSPDFVPLQQTITDKYRFDNDFFRISHKNARAMDPQMRHLLQHAWATLEDAGYTPEAVPETGVYIATSNSFYQAPLYQGAVDLYDPDAYVAWVLAQPGAAATMIAYQLNLHGPAYAVHANCSSSLVGLHAAWQSLQLGETRQALVGAASLMPANKTGYRHRAGLNFAADGRCKAFDAAADGMVGGEGVAVVLLKRTADALADGDHIYALLRGIALNNDGRDKAGFYAPSIQGQAEVIRKALGDHIDPATIGYVEAHGTGTRLGDPIEIAALTEAWNLEQRQTCGIGSVKSNIGHLDTAAGLAGLVKVAMSLYHGELAPTLHVTQPNPAIDFAATPFYVVDSARPWPKTTGPRRAALSSFGLGGTNTHAVLEAAPPNPTPKPLDGPFLLVFSAADDDRLRTRVALFRDFIAHQTDLDLGAVAYTLQVGRKAMASRLALVVDDATALRQKLDAFLADGDTGDLFLGTATMENAPIPKGAKNNRNLKALAKQWVTGMPVAWADPYPEPRPRRVSLPTYPFAGEFFDLAPKTTAPPAPRLHPLLHRENHKNGAHYCASFHGCEPFLTDHRVNGQPVLPGVAYLEMARFAANHRQAFSNPKLRNVVWMQPLTVATDPQAVRLRLIPEGDRLRYVIEATRADGESVTHGQGLIEPGQPDAAPPPRDLTRLQREINHRRFSAQTCYAAFAEHGIHYGPSHRGLVWVAADAAEPTRLLAKLHLTELGDPAYVLHPGLLDAAVQASIAFDRDTPNPVLTLPYALAEVDRFRPCTNSMWAVLQRRDPTPEAPMDIELLDDHGRVCVVMKALVNRPVAANQENTGLGEQLHLETPVWDVVKPEISVPSPAPTLLVGGSTRQQRELLGKFPDLRLIAADELVAVLSESNTPVAHLVWIAADEAPAAGQTPAETAEAGILRLFRLVKTLLSKGYGARKLTLTLVTSAAVSVFPGEAVDPTFATVHGFGGALAREFRHWHVRLLDVAADTPLPETLTQIQPAPRGATLAYRAGQWFAPRLEPVRDLGQTESDPYREGGVYVVVGGAGGIGAAWSRRIIASHKAHVYWLGRRPAEATAQARRDATVGDNAPTYIQADAADPRALERARATILKQHPRIDGTIHAALVLDDGSLTKLDEQRFTRVLRARVHVAVHAASVLQPRDFLLFLSSMTSFDRDAGQSNYAAGCTFMDAYAQFLAQNEDALPETCRVRVVNWGYWGSIGAVATPEYRARMHQAGIGSIEPDEGLTLMEHLLRGTLPQLAVHKTTNAETRKTQGFVQAYPETIPSLLAKGTPPKPARLPSPPIQAFDTAMLELLWAVLHPLCPATSFQPSALVAREDATLQRWCAESCRLLAQQGVLEATTSGYRVVRLPAADAWQTWNNRKNTFAADPTIAPQVTLVSFVLEALPDMLAGRRRAHEVLFPKAAMERVEGVYKNNPVADTFNNLLGDALIAWFKQRLIHETCTDCVRETRTTCDRVTPIRILEIGAGTGGTSAGLLPRLQAYAGFIEEYAYTDLSHAFLKHAREHYAPGRPWLKTHLFDASKPLELQNIEPGSYDVVVATNVLHATADIRQTLRNTKAALKKNGVLFLNEISSQVLFDHLTFGLLDGWWLVKDAELRLQGCPGLAPEMWARVLAQEGFNHIGFPAESAHHLGQQLVVAESNGIVRQPLADPQPTVSAQHPQTTVSPQLPQSTVSEQLPQATVSPRSPQATVSPRSLQTTAAAAPDSAERVADIIRASLAEALDMPVARIQDQRGFADIGVDSITAVGIVNHINETCGLLLPTTVLFDYPNVNQLAEFIGSRHQPILVAENTPTDSILPAEPEPDRRARIRDCIAASLEMPASSIRDDRPFSEYGVDSIVAVELVNRINDAFNTLLQTTVLFDHNSVDRLNDHLASLQPGLPTPAPTAMPHRKTTAGAPPITNPGAPPATAPTEPGHFRHLQVRGPGAVDDLVCTTAPCPALGPDEVRIAVKSFSLNFADLLCVRGLYPNMPPYPFTPGDEAAGLVEAVGDAVTRFQPGDAVVCLTPGCHAERVTCPQDRVYPKPAALSFDEACALPMVALTMLQAFRKADLQPGERILIQTAAGGIGLIAVQLAQQAGAEIFATAGSQTKLDYLRELGVHHGINYRETDFEREIQRLTGGEGVDVVINTLAGDAVQKGLNCLGSGGRYIEIAMAALKSARSVDLSVLNRNQAFFSIDLGLLRGERPERIRRTWAEMDDLVARGVLRPTIGRTLPFEHWREAYRALDNRENIGKIVVQVPATTAPTDNHTNHSTNSANSRARRESAPSLEPIAIIGVSARFAQSPDVDAFWRHLAAGDNLVEKVTRWDLGPENPARPRCRHGSFLEDYDQFDAGFFNISEEEALYMDPQQRLFLEETWKALENAGHCGEAVRGSRCSVYVGAIRGDYPQLFRETPPAHAFWGNEASVIPARIAYLLDLHGPAAAVDTACSSSLSAVHYACTDLWTGQAETAVAGGVFIQPTPEFYRASNDADMLSPSGRCYSFDERADGFVPGEGVGALVLKPLSKALADGDHIHGVIHGSGVNQDGATNGLTAPGARSQERLLRAVYQRFGIDPEQITLVDAHGTGTRLGDAIEFEALTRAFDSNKTGFCALGSVKTNIGHASTASGLSGLIKVLSALRHQQIPPSLNFQSSALPIDNSPFFINTTLRDWKVPAGQTRIGAVSSFGFSGTNAHVVLGEAPRVNRRHAHKSAWLIALSARSQAALRHRVADLVGHLEQETDHDLGNISYTLLTGRTHHHHRLACVVRSIDDCLQTLTAWLETGDAARVAVGELPEGRAGRRDERGDQCIKTCRTTVETESLLREVRDRYVQGFRLAYADLFAAGFSKVPLPTYPFERKRYLPDTQPSSDQIPTPAADTNLACPDTDTDEPRVLWLRTWIAAALQQPLERIATNLSFFQMGLDSVQLHALAGELQQRVGRFSTTLLFEYVSIADLANYLAEHHPDCHFASQTGPNQTAPTRPTPKPNRQTHAKRQATAANHAHTGIAVVGMSGAFPNAADLDAFWQNILAGADCITPVPAGRFGEASEPDPAWVGGFLADIHHFDPLFFGISPREAKLMDPQQRLLLRHLWQALEDAAIPPDRLRRRPTGVFTALTADAGYERQARRNDPDAHTLSVPGAAALPNRISQFLDLCGPSSNVESTCSSSLLALHLAVQAVQSGTCDQALVGGVHLILSPEGYLEDEHMGNLSTHGRVRSFQAEGDGYVRGEGVGAVVLKRLDLAEADGDRIHAVIRGTGVAHGGRAMSLTAPNAKGMRRAVANALAGPIQPADLDYIEAHGTGTLLGDSIEGEALQTAYGQQGPLNPEQPIHIGCVKPLIGNSEIASGMAEFLKVVLALRHKMLPGIPGFTQPHPQINLTPPFCITAKHQAWPQRTDASGQPQPRRAGINSYGVSGVNAHLVLEEPPPRPVRRQAPSPPHIIVLSAPSEERLRVAAEQLAGFVRERCETHSQTVFSETLRRETAALLEVDPDLFDPNQPLGELGLDAPQRFMLHHNLCEALDHHLPLDPFTRAETGADLVAALADHNELAQNLSHGETVCFLADLAYTLQIGREPMAHRLALVVTNTAALTAALEQWSTGKTAADCYQGDTETETAPSSVLGLATEQEPARIARHWVQGGAVDWHNEQRPARRIAAPGYPFRKETFPICGSRPQPPAPSPTPTRTPWSGIDWLRHTIAALLDIPADQLPHRKPLFELGFTSLGALSLKAALEQHSGQTCSLAEIDIYASLERLSKQLNLPTNAVAAAHAAVVPEIVPDPAARFEPFPLNDIQESFLLGRNLGLKEDRVGCHIYLELTFTDLNIYRLNQAWQKLIDHHDMLRVVIGNDGTQQVQPTASYRFRAADLRRKTESDRQTQLKTVRDRMAHQVYEVGRHPLYEIRVCLCPDRQIVHFSMDELVVDAAGIDLLFGQWQALYRDPETELPPTEISFRDVVLALKRFEQTPRYREDLAFHLAKRKQHPLPYGPALPLRTHLAQSGNRFSHVTEQLAPHAWHALKQQAARASVSPSALVLGVFTAVLHAWCGPHPFSLILTRANREGLHPDVSRLVGPFISTGIHVTPAQGPLGQVIRETQTRLIEDLDHGSVSGIRLLRELRRRRLIDKRHFLPVVFTSLLGHAPVDGDTGFSRHLSYFQTQTPQVYLDHQIREQDEALVLRFDVIKEYFEPGVVDALFEQYLTVLGRLAAEANWDAAVAAPPPSRPRAETPETPARDTTTFPLTDQQQAYAFGRSQFGAGTNTQVYTSYDAEVLDVPRLERAWARVMAAHDMLTTRILGNGTAQPMAHAEYRIAVTDLREGDASARRAQLAQIETDMMARICPLDSWPYFEIRVSRLPEGWRIHLAVDMIIADGPSIDLLLNDLFAFYRRPDLFVPAPAYRFRDYMAAQSAYRGSEQFLAGQAYWRERFRNMPSGPVFAGKTEGAPQTTQRLTATLDGWSVAREFAERLSVRPGMILLTAFADVLAAHAVHLPFTLVIPCWQRPPLHPAIDEVVGDFTAMSWLVVDQPRGSFEARVRHNHAAVQQDLNHGRVSGLSALRRVTAKRDLAFPVVFTDLSIHPNPELPEGFRAGPSLSRTPNVHLDNISSEHGDRLDLAWDVQPAALPLETATRLFAAYHELLTDLVRDPAASRREIHPSQPRDDSAVVGVKLESAE</sequence>
<dbReference type="GO" id="GO:0004315">
    <property type="term" value="F:3-oxoacyl-[acyl-carrier-protein] synthase activity"/>
    <property type="evidence" value="ECO:0007669"/>
    <property type="project" value="InterPro"/>
</dbReference>
<dbReference type="Gene3D" id="3.40.50.980">
    <property type="match status" value="2"/>
</dbReference>
<dbReference type="InterPro" id="IPR013968">
    <property type="entry name" value="PKS_KR"/>
</dbReference>
<dbReference type="InterPro" id="IPR013149">
    <property type="entry name" value="ADH-like_C"/>
</dbReference>
<dbReference type="GO" id="GO:0005886">
    <property type="term" value="C:plasma membrane"/>
    <property type="evidence" value="ECO:0007669"/>
    <property type="project" value="TreeGrafter"/>
</dbReference>
<evidence type="ECO:0000256" key="4">
    <source>
        <dbReference type="ARBA" id="ARBA00022450"/>
    </source>
</evidence>
<dbReference type="GO" id="GO:0005737">
    <property type="term" value="C:cytoplasm"/>
    <property type="evidence" value="ECO:0007669"/>
    <property type="project" value="UniProtKB-SubCell"/>
</dbReference>
<dbReference type="InterPro" id="IPR020841">
    <property type="entry name" value="PKS_Beta-ketoAc_synthase_dom"/>
</dbReference>
<dbReference type="Gene3D" id="2.30.38.10">
    <property type="entry name" value="Luciferase, Domain 3"/>
    <property type="match status" value="1"/>
</dbReference>
<feature type="active site" description="Proton acceptor; for dehydratase activity" evidence="13">
    <location>
        <position position="2408"/>
    </location>
</feature>
<dbReference type="CDD" id="cd19535">
    <property type="entry name" value="Cyc_NRPS"/>
    <property type="match status" value="1"/>
</dbReference>
<feature type="compositionally biased region" description="Polar residues" evidence="14">
    <location>
        <begin position="3503"/>
        <end position="3550"/>
    </location>
</feature>
<dbReference type="Pfam" id="PF08659">
    <property type="entry name" value="KR"/>
    <property type="match status" value="1"/>
</dbReference>
<dbReference type="InterPro" id="IPR014031">
    <property type="entry name" value="Ketoacyl_synth_C"/>
</dbReference>
<dbReference type="FunFam" id="2.30.38.10:FF:000001">
    <property type="entry name" value="Non-ribosomal peptide synthetase PvdI"/>
    <property type="match status" value="1"/>
</dbReference>
<comment type="caution">
    <text evidence="18">The sequence shown here is derived from an EMBL/GenBank/DDBJ whole genome shotgun (WGS) entry which is preliminary data.</text>
</comment>
<feature type="region of interest" description="Disordered" evidence="14">
    <location>
        <begin position="3497"/>
        <end position="3554"/>
    </location>
</feature>
<dbReference type="SUPFAM" id="SSF53335">
    <property type="entry name" value="S-adenosyl-L-methionine-dependent methyltransferases"/>
    <property type="match status" value="1"/>
</dbReference>
<keyword evidence="9" id="KW-0677">Repeat</keyword>
<evidence type="ECO:0000256" key="11">
    <source>
        <dbReference type="ARBA" id="ARBA00023268"/>
    </source>
</evidence>
<keyword evidence="4" id="KW-0596">Phosphopantetheine</keyword>
<feature type="region of interest" description="Disordered" evidence="14">
    <location>
        <begin position="3728"/>
        <end position="3765"/>
    </location>
</feature>
<dbReference type="PROSITE" id="PS00012">
    <property type="entry name" value="PHOSPHOPANTETHEINE"/>
    <property type="match status" value="3"/>
</dbReference>
<dbReference type="PROSITE" id="PS52004">
    <property type="entry name" value="KS3_2"/>
    <property type="match status" value="4"/>
</dbReference>
<dbReference type="Pfam" id="PF22336">
    <property type="entry name" value="RhiE-like_linker"/>
    <property type="match status" value="3"/>
</dbReference>
<dbReference type="GO" id="GO:0016491">
    <property type="term" value="F:oxidoreductase activity"/>
    <property type="evidence" value="ECO:0007669"/>
    <property type="project" value="InterPro"/>
</dbReference>
<dbReference type="InterPro" id="IPR000873">
    <property type="entry name" value="AMP-dep_synth/lig_dom"/>
</dbReference>
<feature type="domain" description="Carrier" evidence="15">
    <location>
        <begin position="3555"/>
        <end position="3632"/>
    </location>
</feature>
<dbReference type="Pfam" id="PF08242">
    <property type="entry name" value="Methyltransf_12"/>
    <property type="match status" value="1"/>
</dbReference>
<dbReference type="SMART" id="SM00829">
    <property type="entry name" value="PKS_ER"/>
    <property type="match status" value="1"/>
</dbReference>
<comment type="cofactor">
    <cofactor evidence="1">
        <name>pantetheine 4'-phosphate</name>
        <dbReference type="ChEBI" id="CHEBI:47942"/>
    </cofactor>
</comment>
<dbReference type="GO" id="GO:0004312">
    <property type="term" value="F:fatty acid synthase activity"/>
    <property type="evidence" value="ECO:0007669"/>
    <property type="project" value="TreeGrafter"/>
</dbReference>
<evidence type="ECO:0000256" key="2">
    <source>
        <dbReference type="ARBA" id="ARBA00004496"/>
    </source>
</evidence>
<dbReference type="InterPro" id="IPR045851">
    <property type="entry name" value="AMP-bd_C_sf"/>
</dbReference>
<evidence type="ECO:0000256" key="3">
    <source>
        <dbReference type="ARBA" id="ARBA00004792"/>
    </source>
</evidence>
<feature type="active site" description="Proton donor; for dehydratase activity" evidence="13">
    <location>
        <position position="2574"/>
    </location>
</feature>
<comment type="pathway">
    <text evidence="3">Antibiotic biosynthesis.</text>
</comment>
<evidence type="ECO:0000259" key="17">
    <source>
        <dbReference type="PROSITE" id="PS52019"/>
    </source>
</evidence>
<feature type="region of interest" description="Disordered" evidence="14">
    <location>
        <begin position="4692"/>
        <end position="4712"/>
    </location>
</feature>
<evidence type="ECO:0000256" key="13">
    <source>
        <dbReference type="PROSITE-ProRule" id="PRU01363"/>
    </source>
</evidence>
<dbReference type="Pfam" id="PF08240">
    <property type="entry name" value="ADH_N"/>
    <property type="match status" value="1"/>
</dbReference>
<evidence type="ECO:0000256" key="9">
    <source>
        <dbReference type="ARBA" id="ARBA00022737"/>
    </source>
</evidence>
<keyword evidence="11" id="KW-0511">Multifunctional enzyme</keyword>
<dbReference type="SUPFAM" id="SSF51735">
    <property type="entry name" value="NAD(P)-binding Rossmann-fold domains"/>
    <property type="match status" value="3"/>
</dbReference>
<dbReference type="CDD" id="cd08953">
    <property type="entry name" value="KR_2_SDR_x"/>
    <property type="match status" value="1"/>
</dbReference>
<proteinExistence type="predicted"/>
<feature type="region of interest" description="Disordered" evidence="14">
    <location>
        <begin position="6469"/>
        <end position="6493"/>
    </location>
</feature>
<feature type="region of interest" description="Disordered" evidence="14">
    <location>
        <begin position="6037"/>
        <end position="6058"/>
    </location>
</feature>
<evidence type="ECO:0000256" key="1">
    <source>
        <dbReference type="ARBA" id="ARBA00001957"/>
    </source>
</evidence>
<dbReference type="FunFam" id="3.30.559.10:FF:000023">
    <property type="entry name" value="Non-ribosomal peptide synthetase"/>
    <property type="match status" value="1"/>
</dbReference>
<dbReference type="InterPro" id="IPR018201">
    <property type="entry name" value="Ketoacyl_synth_AS"/>
</dbReference>
<dbReference type="Gene3D" id="3.40.50.720">
    <property type="entry name" value="NAD(P)-binding Rossmann-like Domain"/>
    <property type="match status" value="2"/>
</dbReference>
<dbReference type="Pfam" id="PF00550">
    <property type="entry name" value="PP-binding"/>
    <property type="match status" value="6"/>
</dbReference>
<feature type="domain" description="Carrier" evidence="15">
    <location>
        <begin position="4715"/>
        <end position="4791"/>
    </location>
</feature>
<keyword evidence="5" id="KW-0963">Cytoplasm</keyword>
<dbReference type="Gene3D" id="3.90.180.10">
    <property type="entry name" value="Medium-chain alcohol dehydrogenases, catalytic domain"/>
    <property type="match status" value="1"/>
</dbReference>
<dbReference type="InterPro" id="IPR054514">
    <property type="entry name" value="RhiE-like_linker"/>
</dbReference>
<dbReference type="Pfam" id="PF00107">
    <property type="entry name" value="ADH_zinc_N"/>
    <property type="match status" value="1"/>
</dbReference>
<dbReference type="InterPro" id="IPR020807">
    <property type="entry name" value="PKS_DH"/>
</dbReference>
<dbReference type="CDD" id="cd12116">
    <property type="entry name" value="A_NRPS_Ta1_like"/>
    <property type="match status" value="1"/>
</dbReference>
<evidence type="ECO:0000256" key="6">
    <source>
        <dbReference type="ARBA" id="ARBA00022553"/>
    </source>
</evidence>
<comment type="subcellular location">
    <subcellularLocation>
        <location evidence="2">Cytoplasm</location>
    </subcellularLocation>
</comment>
<dbReference type="Pfam" id="PF13193">
    <property type="entry name" value="AMP-binding_C"/>
    <property type="match status" value="1"/>
</dbReference>
<feature type="domain" description="PKS/mFAS DH" evidence="17">
    <location>
        <begin position="2377"/>
        <end position="2655"/>
    </location>
</feature>
<organism evidence="18 19">
    <name type="scientific">Acanthopleuribacter pedis</name>
    <dbReference type="NCBI Taxonomy" id="442870"/>
    <lineage>
        <taxon>Bacteria</taxon>
        <taxon>Pseudomonadati</taxon>
        <taxon>Acidobacteriota</taxon>
        <taxon>Holophagae</taxon>
        <taxon>Acanthopleuribacterales</taxon>
        <taxon>Acanthopleuribacteraceae</taxon>
        <taxon>Acanthopleuribacter</taxon>
    </lineage>
</organism>
<protein>
    <submittedName>
        <fullName evidence="18">Amino acid adenylation domain-containing protein</fullName>
    </submittedName>
</protein>
<dbReference type="InterPro" id="IPR057326">
    <property type="entry name" value="KR_dom"/>
</dbReference>
<dbReference type="Gene3D" id="3.30.300.30">
    <property type="match status" value="1"/>
</dbReference>
<accession>A0A8J7U365</accession>
<feature type="domain" description="Carrier" evidence="15">
    <location>
        <begin position="637"/>
        <end position="714"/>
    </location>
</feature>
<dbReference type="Gene3D" id="1.10.1240.100">
    <property type="match status" value="3"/>
</dbReference>
<dbReference type="InterPro" id="IPR049900">
    <property type="entry name" value="PKS_mFAS_DH"/>
</dbReference>
<dbReference type="FunFam" id="3.40.50.12780:FF:000012">
    <property type="entry name" value="Non-ribosomal peptide synthetase"/>
    <property type="match status" value="1"/>
</dbReference>
<feature type="domain" description="Ketosynthase family 3 (KS3)" evidence="16">
    <location>
        <begin position="4118"/>
        <end position="4528"/>
    </location>
</feature>
<dbReference type="Gene3D" id="3.40.50.150">
    <property type="entry name" value="Vaccinia Virus protein VP39"/>
    <property type="match status" value="1"/>
</dbReference>
<evidence type="ECO:0000256" key="5">
    <source>
        <dbReference type="ARBA" id="ARBA00022490"/>
    </source>
</evidence>
<feature type="region of interest" description="Disordered" evidence="14">
    <location>
        <begin position="2482"/>
        <end position="2501"/>
    </location>
</feature>
<dbReference type="SUPFAM" id="SSF47336">
    <property type="entry name" value="ACP-like"/>
    <property type="match status" value="7"/>
</dbReference>
<dbReference type="SMART" id="SM01294">
    <property type="entry name" value="PKS_PP_betabranch"/>
    <property type="match status" value="2"/>
</dbReference>
<dbReference type="PROSITE" id="PS52019">
    <property type="entry name" value="PKS_MFAS_DH"/>
    <property type="match status" value="1"/>
</dbReference>
<dbReference type="InterPro" id="IPR049552">
    <property type="entry name" value="PKS_DH_N"/>
</dbReference>
<feature type="compositionally biased region" description="Polar residues" evidence="14">
    <location>
        <begin position="4797"/>
        <end position="4808"/>
    </location>
</feature>
<dbReference type="SMART" id="SM00825">
    <property type="entry name" value="PKS_KS"/>
    <property type="match status" value="4"/>
</dbReference>
<name>A0A8J7U365_9BACT</name>
<gene>
    <name evidence="18" type="ORF">J3U88_12615</name>
</gene>
<dbReference type="InterPro" id="IPR016039">
    <property type="entry name" value="Thiolase-like"/>
</dbReference>
<dbReference type="SUPFAM" id="SSF56801">
    <property type="entry name" value="Acetyl-CoA synthetase-like"/>
    <property type="match status" value="1"/>
</dbReference>
<dbReference type="SUPFAM" id="SSF53901">
    <property type="entry name" value="Thiolase-like"/>
    <property type="match status" value="4"/>
</dbReference>
<dbReference type="SMART" id="SM00823">
    <property type="entry name" value="PKS_PP"/>
    <property type="match status" value="6"/>
</dbReference>
<dbReference type="PROSITE" id="PS00606">
    <property type="entry name" value="KS3_1"/>
    <property type="match status" value="1"/>
</dbReference>
<dbReference type="SMART" id="SM00826">
    <property type="entry name" value="PKS_DH"/>
    <property type="match status" value="1"/>
</dbReference>
<feature type="domain" description="Ketosynthase family 3 (KS3)" evidence="16">
    <location>
        <begin position="1793"/>
        <end position="2215"/>
    </location>
</feature>
<dbReference type="CDD" id="cd00833">
    <property type="entry name" value="PKS"/>
    <property type="match status" value="4"/>
</dbReference>
<dbReference type="Gene3D" id="3.30.559.30">
    <property type="entry name" value="Nonribosomal peptide synthetase, condensation domain"/>
    <property type="match status" value="3"/>
</dbReference>
<feature type="domain" description="Carrier" evidence="15">
    <location>
        <begin position="3653"/>
        <end position="3727"/>
    </location>
</feature>
<dbReference type="InterPro" id="IPR020843">
    <property type="entry name" value="ER"/>
</dbReference>
<dbReference type="InterPro" id="IPR057737">
    <property type="entry name" value="Condensation_MtbB-like"/>
</dbReference>
<dbReference type="InterPro" id="IPR023213">
    <property type="entry name" value="CAT-like_dom_sf"/>
</dbReference>
<dbReference type="InterPro" id="IPR025110">
    <property type="entry name" value="AMP-bd_C"/>
</dbReference>
<dbReference type="InterPro" id="IPR013217">
    <property type="entry name" value="Methyltransf_12"/>
</dbReference>
<dbReference type="Gene3D" id="1.10.1200.10">
    <property type="entry name" value="ACP-like"/>
    <property type="match status" value="6"/>
</dbReference>
<dbReference type="InterPro" id="IPR042104">
    <property type="entry name" value="PKS_dehydratase_sf"/>
</dbReference>
<dbReference type="InterPro" id="IPR009081">
    <property type="entry name" value="PP-bd_ACP"/>
</dbReference>
<dbReference type="InterPro" id="IPR006162">
    <property type="entry name" value="Ppantetheine_attach_site"/>
</dbReference>
<keyword evidence="6" id="KW-0597">Phosphoprotein</keyword>
<evidence type="ECO:0000256" key="7">
    <source>
        <dbReference type="ARBA" id="ARBA00022598"/>
    </source>
</evidence>
<dbReference type="InterPro" id="IPR020845">
    <property type="entry name" value="AMP-binding_CS"/>
</dbReference>
<dbReference type="InterPro" id="IPR050091">
    <property type="entry name" value="PKS_NRPS_Biosynth_Enz"/>
</dbReference>
<dbReference type="InterPro" id="IPR011032">
    <property type="entry name" value="GroES-like_sf"/>
</dbReference>
<evidence type="ECO:0000259" key="16">
    <source>
        <dbReference type="PROSITE" id="PS52004"/>
    </source>
</evidence>
<dbReference type="Pfam" id="PF00109">
    <property type="entry name" value="ketoacyl-synt"/>
    <property type="match status" value="4"/>
</dbReference>
<dbReference type="FunFam" id="3.40.50.980:FF:000001">
    <property type="entry name" value="Non-ribosomal peptide synthetase"/>
    <property type="match status" value="1"/>
</dbReference>
<keyword evidence="8" id="KW-0808">Transferase</keyword>
<dbReference type="Pfam" id="PF16197">
    <property type="entry name" value="KAsynt_C_assoc"/>
    <property type="match status" value="1"/>
</dbReference>
<evidence type="ECO:0000256" key="10">
    <source>
        <dbReference type="ARBA" id="ARBA00022857"/>
    </source>
</evidence>
<keyword evidence="7" id="KW-0436">Ligase</keyword>
<dbReference type="Gene3D" id="3.10.129.110">
    <property type="entry name" value="Polyketide synthase dehydratase"/>
    <property type="match status" value="1"/>
</dbReference>
<dbReference type="InterPro" id="IPR036291">
    <property type="entry name" value="NAD(P)-bd_dom_sf"/>
</dbReference>
<dbReference type="PANTHER" id="PTHR43775:SF37">
    <property type="entry name" value="SI:DKEY-61P9.11"/>
    <property type="match status" value="1"/>
</dbReference>
<dbReference type="InterPro" id="IPR049551">
    <property type="entry name" value="PKS_DH_C"/>
</dbReference>
<feature type="domain" description="Ketosynthase family 3 (KS3)" evidence="16">
    <location>
        <begin position="4831"/>
        <end position="5251"/>
    </location>
</feature>
<keyword evidence="10" id="KW-0521">NADP</keyword>
<dbReference type="InterPro" id="IPR014030">
    <property type="entry name" value="Ketoacyl_synth_N"/>
</dbReference>
<feature type="region of interest" description="Disordered" evidence="14">
    <location>
        <begin position="34"/>
        <end position="61"/>
    </location>
</feature>
<feature type="compositionally biased region" description="Pro residues" evidence="14">
    <location>
        <begin position="3750"/>
        <end position="3759"/>
    </location>
</feature>
<dbReference type="NCBIfam" id="TIGR01733">
    <property type="entry name" value="AA-adenyl-dom"/>
    <property type="match status" value="1"/>
</dbReference>
<keyword evidence="12" id="KW-0012">Acyltransferase</keyword>
<dbReference type="Gene3D" id="3.40.47.10">
    <property type="match status" value="4"/>
</dbReference>
<dbReference type="EMBL" id="JAFREP010000010">
    <property type="protein sequence ID" value="MBO1319307.1"/>
    <property type="molecule type" value="Genomic_DNA"/>
</dbReference>
<evidence type="ECO:0000256" key="8">
    <source>
        <dbReference type="ARBA" id="ARBA00022679"/>
    </source>
</evidence>
<dbReference type="Pfam" id="PF00668">
    <property type="entry name" value="Condensation"/>
    <property type="match status" value="3"/>
</dbReference>
<feature type="compositionally biased region" description="Basic and acidic residues" evidence="14">
    <location>
        <begin position="6469"/>
        <end position="6482"/>
    </location>
</feature>
<dbReference type="Gene3D" id="3.30.559.10">
    <property type="entry name" value="Chloramphenicol acetyltransferase-like domain"/>
    <property type="match status" value="3"/>
</dbReference>
<dbReference type="InterPro" id="IPR010071">
    <property type="entry name" value="AA_adenyl_dom"/>
</dbReference>
<evidence type="ECO:0000256" key="14">
    <source>
        <dbReference type="SAM" id="MobiDB-lite"/>
    </source>
</evidence>
<dbReference type="Pfam" id="PF21089">
    <property type="entry name" value="PKS_DH_N"/>
    <property type="match status" value="1"/>
</dbReference>
<feature type="region of interest" description="Disordered" evidence="14">
    <location>
        <begin position="4092"/>
        <end position="4112"/>
    </location>
</feature>
<dbReference type="PROSITE" id="PS00455">
    <property type="entry name" value="AMP_BINDING"/>
    <property type="match status" value="1"/>
</dbReference>
<dbReference type="InterPro" id="IPR013154">
    <property type="entry name" value="ADH-like_N"/>
</dbReference>
<evidence type="ECO:0000313" key="19">
    <source>
        <dbReference type="Proteomes" id="UP000664417"/>
    </source>
</evidence>
<dbReference type="Proteomes" id="UP000664417">
    <property type="component" value="Unassembled WGS sequence"/>
</dbReference>
<feature type="region of interest" description="Disordered" evidence="14">
    <location>
        <begin position="4795"/>
        <end position="4827"/>
    </location>
</feature>
<evidence type="ECO:0000259" key="15">
    <source>
        <dbReference type="PROSITE" id="PS50075"/>
    </source>
</evidence>
<dbReference type="InterPro" id="IPR032821">
    <property type="entry name" value="PKS_assoc"/>
</dbReference>
<dbReference type="GO" id="GO:0006633">
    <property type="term" value="P:fatty acid biosynthetic process"/>
    <property type="evidence" value="ECO:0007669"/>
    <property type="project" value="InterPro"/>
</dbReference>
<feature type="region of interest" description="C-terminal hotdog fold" evidence="13">
    <location>
        <begin position="2512"/>
        <end position="2655"/>
    </location>
</feature>
<dbReference type="GO" id="GO:0009403">
    <property type="term" value="P:toxin biosynthetic process"/>
    <property type="evidence" value="ECO:0007669"/>
    <property type="project" value="UniProtKB-ARBA"/>
</dbReference>
<dbReference type="PANTHER" id="PTHR43775">
    <property type="entry name" value="FATTY ACID SYNTHASE"/>
    <property type="match status" value="1"/>
</dbReference>
<evidence type="ECO:0000256" key="12">
    <source>
        <dbReference type="ARBA" id="ARBA00023315"/>
    </source>
</evidence>
<dbReference type="Gene3D" id="3.30.70.3290">
    <property type="match status" value="1"/>
</dbReference>
<dbReference type="Pfam" id="PF00501">
    <property type="entry name" value="AMP-binding"/>
    <property type="match status" value="1"/>
</dbReference>
<dbReference type="Pfam" id="PF14765">
    <property type="entry name" value="PS-DH"/>
    <property type="match status" value="1"/>
</dbReference>
<feature type="domain" description="Ketosynthase family 3 (KS3)" evidence="16">
    <location>
        <begin position="68"/>
        <end position="492"/>
    </location>
</feature>
<dbReference type="InterPro" id="IPR001242">
    <property type="entry name" value="Condensation_dom"/>
</dbReference>
<dbReference type="PROSITE" id="PS50075">
    <property type="entry name" value="CARRIER"/>
    <property type="match status" value="5"/>
</dbReference>
<dbReference type="SUPFAM" id="SSF52777">
    <property type="entry name" value="CoA-dependent acyltransferases"/>
    <property type="match status" value="6"/>
</dbReference>
<dbReference type="InterPro" id="IPR029063">
    <property type="entry name" value="SAM-dependent_MTases_sf"/>
</dbReference>
<dbReference type="SUPFAM" id="SSF50129">
    <property type="entry name" value="GroES-like"/>
    <property type="match status" value="1"/>
</dbReference>
<dbReference type="GO" id="GO:0071770">
    <property type="term" value="P:DIM/DIP cell wall layer assembly"/>
    <property type="evidence" value="ECO:0007669"/>
    <property type="project" value="TreeGrafter"/>
</dbReference>
<evidence type="ECO:0000313" key="18">
    <source>
        <dbReference type="EMBL" id="MBO1319307.1"/>
    </source>
</evidence>